<dbReference type="CDD" id="cd04301">
    <property type="entry name" value="NAT_SF"/>
    <property type="match status" value="1"/>
</dbReference>
<dbReference type="InterPro" id="IPR000182">
    <property type="entry name" value="GNAT_dom"/>
</dbReference>
<protein>
    <submittedName>
        <fullName evidence="2">Serine hydrolase</fullName>
    </submittedName>
</protein>
<dbReference type="InterPro" id="IPR050491">
    <property type="entry name" value="AmpC-like"/>
</dbReference>
<dbReference type="SUPFAM" id="SSF56601">
    <property type="entry name" value="beta-lactamase/transpeptidase-like"/>
    <property type="match status" value="1"/>
</dbReference>
<dbReference type="PROSITE" id="PS51186">
    <property type="entry name" value="GNAT"/>
    <property type="match status" value="1"/>
</dbReference>
<proteinExistence type="predicted"/>
<dbReference type="AlphaFoldDB" id="A0AAU6TQJ9"/>
<dbReference type="Pfam" id="PF00144">
    <property type="entry name" value="Beta-lactamase"/>
    <property type="match status" value="1"/>
</dbReference>
<dbReference type="SUPFAM" id="SSF55729">
    <property type="entry name" value="Acyl-CoA N-acyltransferases (Nat)"/>
    <property type="match status" value="1"/>
</dbReference>
<dbReference type="InterPro" id="IPR012338">
    <property type="entry name" value="Beta-lactam/transpept-like"/>
</dbReference>
<accession>A0AAU6TQJ9</accession>
<gene>
    <name evidence="2" type="ORF">MRM81_09420</name>
</gene>
<dbReference type="InterPro" id="IPR027365">
    <property type="entry name" value="GNAT_acetyltra_YdfB-like"/>
</dbReference>
<dbReference type="GO" id="GO:0016787">
    <property type="term" value="F:hydrolase activity"/>
    <property type="evidence" value="ECO:0007669"/>
    <property type="project" value="UniProtKB-KW"/>
</dbReference>
<dbReference type="Pfam" id="PF12746">
    <property type="entry name" value="GNAT_acetyltran"/>
    <property type="match status" value="1"/>
</dbReference>
<reference evidence="2" key="1">
    <citation type="submission" date="2022-03" db="EMBL/GenBank/DDBJ databases">
        <title>Sea Food Isolates.</title>
        <authorList>
            <person name="Li c."/>
        </authorList>
    </citation>
    <scope>NUCLEOTIDE SEQUENCE</scope>
    <source>
        <strain evidence="2">19GA11TI05</strain>
    </source>
</reference>
<keyword evidence="2" id="KW-0378">Hydrolase</keyword>
<dbReference type="InterPro" id="IPR016181">
    <property type="entry name" value="Acyl_CoA_acyltransferase"/>
</dbReference>
<evidence type="ECO:0000313" key="2">
    <source>
        <dbReference type="EMBL" id="XAG63739.1"/>
    </source>
</evidence>
<dbReference type="PANTHER" id="PTHR46825">
    <property type="entry name" value="D-ALANYL-D-ALANINE-CARBOXYPEPTIDASE/ENDOPEPTIDASE AMPH"/>
    <property type="match status" value="1"/>
</dbReference>
<dbReference type="GO" id="GO:0016747">
    <property type="term" value="F:acyltransferase activity, transferring groups other than amino-acyl groups"/>
    <property type="evidence" value="ECO:0007669"/>
    <property type="project" value="InterPro"/>
</dbReference>
<sequence length="566" mass="62158">MQMALNALTAGFSPDEPGVIVMVHTDNGATWYSCRGMADVATRTPVTPDTIFNLASVSKQFTAFSLLLLVQEGKISLSDSVLSVLPELGEYARPVTLRHLLHHTGGLKDYMDLAFARKTGFYDPLTPQETLADLVSQTEADFPPGTRHDYSNTGYFLLSQVIERVSGQSFADFARERIFAPLEMNHTFIVEQYPAPQTIATGYGKAAGQWRISESPWTHTGDGAVHSSAADLMKWGENYRTARIGGTALIQQMAETLSPLTENGAPVTDYEPYAAGLHTLHHFGELSLEHAGGWMGTSTYFIRLTKSDATIVALSNSEECDTETLARAAAAAFLRPAFPAVITSHWDEEYRRGDVLTESPVWRLMCRTDLEAGNDRIHISAPLAQQLALTSAQLVSRDEFLSLVAQAGLSWQYADQFFYLTDTGEAAQKNAVIPDNVRMLTEADRDIFDLFCAQNTEDDADTAGVELTHPQVTGVFADGQLVAAASACQWEDSPLQDIGVLTDPRYRRQGFARQALSALNRSILDAGLKPQYRCQTDNISSLILAQQSGFTPFAQWDFLLSEDGEE</sequence>
<dbReference type="Gene3D" id="3.40.710.10">
    <property type="entry name" value="DD-peptidase/beta-lactamase superfamily"/>
    <property type="match status" value="1"/>
</dbReference>
<evidence type="ECO:0000259" key="1">
    <source>
        <dbReference type="PROSITE" id="PS51186"/>
    </source>
</evidence>
<dbReference type="PANTHER" id="PTHR46825:SF9">
    <property type="entry name" value="BETA-LACTAMASE-RELATED DOMAIN-CONTAINING PROTEIN"/>
    <property type="match status" value="1"/>
</dbReference>
<feature type="domain" description="N-acetyltransferase" evidence="1">
    <location>
        <begin position="435"/>
        <end position="565"/>
    </location>
</feature>
<dbReference type="InterPro" id="IPR001466">
    <property type="entry name" value="Beta-lactam-related"/>
</dbReference>
<name>A0AAU6TQJ9_UNCXX</name>
<dbReference type="Gene3D" id="3.40.630.30">
    <property type="match status" value="1"/>
</dbReference>
<dbReference type="EMBL" id="CP095362">
    <property type="protein sequence ID" value="XAG63739.1"/>
    <property type="molecule type" value="Genomic_DNA"/>
</dbReference>
<organism evidence="2">
    <name type="scientific">bacterium 19GA11TI05</name>
    <dbReference type="NCBI Taxonomy" id="2920688"/>
    <lineage>
        <taxon>Bacteria</taxon>
    </lineage>
</organism>